<sequence>MTVPHLDVHRPDGELVGRVRPDGVDRWQPCTVFGTPIGPASSREDAEELLRRVGLGYLAERWSLIQGDDAISVQIVEASPASVTIRFVDHGHPDRYGQLRVLPAPVGDVLRMR</sequence>
<dbReference type="Proteomes" id="UP000280935">
    <property type="component" value="Unassembled WGS sequence"/>
</dbReference>
<dbReference type="EMBL" id="RQYT01000007">
    <property type="protein sequence ID" value="RRD50294.1"/>
    <property type="molecule type" value="Genomic_DNA"/>
</dbReference>
<accession>A0A3P1WUJ9</accession>
<protein>
    <submittedName>
        <fullName evidence="1">Uncharacterized protein</fullName>
    </submittedName>
</protein>
<gene>
    <name evidence="1" type="ORF">EII35_04900</name>
</gene>
<evidence type="ECO:0000313" key="2">
    <source>
        <dbReference type="Proteomes" id="UP000280935"/>
    </source>
</evidence>
<proteinExistence type="predicted"/>
<dbReference type="OrthoDB" id="68692at2"/>
<organism evidence="1 2">
    <name type="scientific">Arachnia propionica</name>
    <dbReference type="NCBI Taxonomy" id="1750"/>
    <lineage>
        <taxon>Bacteria</taxon>
        <taxon>Bacillati</taxon>
        <taxon>Actinomycetota</taxon>
        <taxon>Actinomycetes</taxon>
        <taxon>Propionibacteriales</taxon>
        <taxon>Propionibacteriaceae</taxon>
        <taxon>Arachnia</taxon>
    </lineage>
</organism>
<comment type="caution">
    <text evidence="1">The sequence shown here is derived from an EMBL/GenBank/DDBJ whole genome shotgun (WGS) entry which is preliminary data.</text>
</comment>
<evidence type="ECO:0000313" key="1">
    <source>
        <dbReference type="EMBL" id="RRD50294.1"/>
    </source>
</evidence>
<dbReference type="RefSeq" id="WP_125227349.1">
    <property type="nucleotide sequence ID" value="NZ_RQYT01000007.1"/>
</dbReference>
<dbReference type="AlphaFoldDB" id="A0A3P1WUJ9"/>
<name>A0A3P1WUJ9_9ACTN</name>
<reference evidence="1 2" key="1">
    <citation type="submission" date="2018-11" db="EMBL/GenBank/DDBJ databases">
        <title>Genomes From Bacteria Associated with the Canine Oral Cavity: a Test Case for Automated Genome-Based Taxonomic Assignment.</title>
        <authorList>
            <person name="Coil D.A."/>
            <person name="Jospin G."/>
            <person name="Darling A.E."/>
            <person name="Wallis C."/>
            <person name="Davis I.J."/>
            <person name="Harris S."/>
            <person name="Eisen J.A."/>
            <person name="Holcombe L.J."/>
            <person name="O'Flynn C."/>
        </authorList>
    </citation>
    <scope>NUCLEOTIDE SEQUENCE [LARGE SCALE GENOMIC DNA]</scope>
    <source>
        <strain evidence="1 2">OH2822_COT-296</strain>
    </source>
</reference>